<feature type="transmembrane region" description="Helical" evidence="6">
    <location>
        <begin position="20"/>
        <end position="39"/>
    </location>
</feature>
<comment type="caution">
    <text evidence="8">The sequence shown here is derived from an EMBL/GenBank/DDBJ whole genome shotgun (WGS) entry which is preliminary data.</text>
</comment>
<protein>
    <submittedName>
        <fullName evidence="8">ABC-2 type transport system permease protein</fullName>
    </submittedName>
</protein>
<feature type="transmembrane region" description="Helical" evidence="6">
    <location>
        <begin position="213"/>
        <end position="236"/>
    </location>
</feature>
<evidence type="ECO:0000256" key="1">
    <source>
        <dbReference type="ARBA" id="ARBA00004651"/>
    </source>
</evidence>
<dbReference type="PANTHER" id="PTHR30294">
    <property type="entry name" value="MEMBRANE COMPONENT OF ABC TRANSPORTER YHHJ-RELATED"/>
    <property type="match status" value="1"/>
</dbReference>
<evidence type="ECO:0000259" key="7">
    <source>
        <dbReference type="Pfam" id="PF12698"/>
    </source>
</evidence>
<feature type="transmembrane region" description="Helical" evidence="6">
    <location>
        <begin position="248"/>
        <end position="270"/>
    </location>
</feature>
<evidence type="ECO:0000256" key="5">
    <source>
        <dbReference type="ARBA" id="ARBA00023136"/>
    </source>
</evidence>
<keyword evidence="9" id="KW-1185">Reference proteome</keyword>
<sequence length="357" mass="40013">MSTIKLILANVKRYIKNPSILVSMALMPFVVVLGVNFLSNDLSDSNMFSQIAIVADQNGEYESGLIRKLNLEKNIFSLDQKSEAVKLLKENKVSAVFVFDKDFSKNINKPIKPKVECIKTSKGSGSLFAETEIESYINDSLKELVAPGVIDNKIASHIVEKKSVIPDSSFLIVFMICYMMYISTTALSRDLMELKYSNVLSRLLSTKNKNLKIMFSLFFSIFSVQAIVYSILLVLLNIITGVELNLNMLALVLANCFTSTGLVIFMVRIFKTESNLASMNMFAIFYSIVSIALCINKIIPSYNSDFINNLAKFTPFYWTIDALMSTNNILINLISILLIGLVFLTAGSFKLRDFVRS</sequence>
<evidence type="ECO:0000256" key="3">
    <source>
        <dbReference type="ARBA" id="ARBA00022692"/>
    </source>
</evidence>
<keyword evidence="5 6" id="KW-0472">Membrane</keyword>
<dbReference type="InterPro" id="IPR013525">
    <property type="entry name" value="ABC2_TM"/>
</dbReference>
<dbReference type="Proteomes" id="UP000767291">
    <property type="component" value="Unassembled WGS sequence"/>
</dbReference>
<keyword evidence="3 6" id="KW-0812">Transmembrane</keyword>
<dbReference type="Gene3D" id="3.40.1710.10">
    <property type="entry name" value="abc type-2 transporter like domain"/>
    <property type="match status" value="1"/>
</dbReference>
<gene>
    <name evidence="8" type="ORF">J2Z43_000926</name>
</gene>
<dbReference type="Pfam" id="PF12698">
    <property type="entry name" value="ABC2_membrane_3"/>
    <property type="match status" value="1"/>
</dbReference>
<evidence type="ECO:0000256" key="6">
    <source>
        <dbReference type="SAM" id="Phobius"/>
    </source>
</evidence>
<evidence type="ECO:0000256" key="4">
    <source>
        <dbReference type="ARBA" id="ARBA00022989"/>
    </source>
</evidence>
<feature type="domain" description="ABC-2 type transporter transmembrane" evidence="7">
    <location>
        <begin position="19"/>
        <end position="347"/>
    </location>
</feature>
<dbReference type="PANTHER" id="PTHR30294:SF38">
    <property type="entry name" value="TRANSPORT PERMEASE PROTEIN"/>
    <property type="match status" value="1"/>
</dbReference>
<name>A0ABS4E9C1_9FIRM</name>
<accession>A0ABS4E9C1</accession>
<dbReference type="RefSeq" id="WP_209456032.1">
    <property type="nucleotide sequence ID" value="NZ_BAAACS010000012.1"/>
</dbReference>
<feature type="transmembrane region" description="Helical" evidence="6">
    <location>
        <begin position="170"/>
        <end position="192"/>
    </location>
</feature>
<dbReference type="EMBL" id="JAGGJX010000001">
    <property type="protein sequence ID" value="MBP1854536.1"/>
    <property type="molecule type" value="Genomic_DNA"/>
</dbReference>
<evidence type="ECO:0000313" key="8">
    <source>
        <dbReference type="EMBL" id="MBP1854536.1"/>
    </source>
</evidence>
<organism evidence="8 9">
    <name type="scientific">Metaclostridioides mangenotii</name>
    <dbReference type="NCBI Taxonomy" id="1540"/>
    <lineage>
        <taxon>Bacteria</taxon>
        <taxon>Bacillati</taxon>
        <taxon>Bacillota</taxon>
        <taxon>Clostridia</taxon>
        <taxon>Peptostreptococcales</taxon>
        <taxon>Peptostreptococcaceae</taxon>
        <taxon>Metaclostridioides</taxon>
    </lineage>
</organism>
<comment type="subcellular location">
    <subcellularLocation>
        <location evidence="1">Cell membrane</location>
        <topology evidence="1">Multi-pass membrane protein</topology>
    </subcellularLocation>
</comment>
<proteinExistence type="predicted"/>
<feature type="transmembrane region" description="Helical" evidence="6">
    <location>
        <begin position="282"/>
        <end position="299"/>
    </location>
</feature>
<reference evidence="8 9" key="1">
    <citation type="submission" date="2021-03" db="EMBL/GenBank/DDBJ databases">
        <title>Genomic Encyclopedia of Type Strains, Phase IV (KMG-IV): sequencing the most valuable type-strain genomes for metagenomic binning, comparative biology and taxonomic classification.</title>
        <authorList>
            <person name="Goeker M."/>
        </authorList>
    </citation>
    <scope>NUCLEOTIDE SEQUENCE [LARGE SCALE GENOMIC DNA]</scope>
    <source>
        <strain evidence="8 9">DSM 1289</strain>
    </source>
</reference>
<keyword evidence="4 6" id="KW-1133">Transmembrane helix</keyword>
<feature type="transmembrane region" description="Helical" evidence="6">
    <location>
        <begin position="329"/>
        <end position="349"/>
    </location>
</feature>
<evidence type="ECO:0000256" key="2">
    <source>
        <dbReference type="ARBA" id="ARBA00022475"/>
    </source>
</evidence>
<dbReference type="InterPro" id="IPR051449">
    <property type="entry name" value="ABC-2_transporter_component"/>
</dbReference>
<keyword evidence="2" id="KW-1003">Cell membrane</keyword>
<evidence type="ECO:0000313" key="9">
    <source>
        <dbReference type="Proteomes" id="UP000767291"/>
    </source>
</evidence>